<accession>A0A378QXE0</accession>
<feature type="chain" id="PRO_5016904282" evidence="5">
    <location>
        <begin position="24"/>
        <end position="297"/>
    </location>
</feature>
<dbReference type="RefSeq" id="WP_211278860.1">
    <property type="nucleotide sequence ID" value="NZ_MXAP01000074.1"/>
</dbReference>
<evidence type="ECO:0000256" key="3">
    <source>
        <dbReference type="ARBA" id="ARBA00022729"/>
    </source>
</evidence>
<dbReference type="InterPro" id="IPR034981">
    <property type="entry name" value="Imelysin-like_EfeO/Algp7"/>
</dbReference>
<comment type="subcellular location">
    <subcellularLocation>
        <location evidence="1">Cell envelope</location>
    </subcellularLocation>
</comment>
<dbReference type="Proteomes" id="UP000254618">
    <property type="component" value="Unassembled WGS sequence"/>
</dbReference>
<comment type="similarity">
    <text evidence="2">Belongs to the EfeM/EfeO family.</text>
</comment>
<dbReference type="AlphaFoldDB" id="A0A378QXE0"/>
<dbReference type="InterPro" id="IPR018976">
    <property type="entry name" value="Imelysin-like"/>
</dbReference>
<evidence type="ECO:0000256" key="4">
    <source>
        <dbReference type="SAM" id="MobiDB-lite"/>
    </source>
</evidence>
<feature type="signal peptide" evidence="5">
    <location>
        <begin position="1"/>
        <end position="23"/>
    </location>
</feature>
<keyword evidence="3 5" id="KW-0732">Signal</keyword>
<evidence type="ECO:0000256" key="2">
    <source>
        <dbReference type="ARBA" id="ARBA00005989"/>
    </source>
</evidence>
<dbReference type="CDD" id="cd14656">
    <property type="entry name" value="Imelysin-like_EfeO"/>
    <property type="match status" value="1"/>
</dbReference>
<dbReference type="InterPro" id="IPR050894">
    <property type="entry name" value="EfeM/EfeO_iron_uptake"/>
</dbReference>
<dbReference type="PANTHER" id="PTHR39192:SF1">
    <property type="entry name" value="IRON UPTAKE SYSTEM COMPONENT EFEO"/>
    <property type="match status" value="1"/>
</dbReference>
<dbReference type="InterPro" id="IPR038352">
    <property type="entry name" value="Imelysin_sf"/>
</dbReference>
<dbReference type="Pfam" id="PF09375">
    <property type="entry name" value="Peptidase_M75"/>
    <property type="match status" value="1"/>
</dbReference>
<evidence type="ECO:0000259" key="6">
    <source>
        <dbReference type="Pfam" id="PF09375"/>
    </source>
</evidence>
<protein>
    <submittedName>
        <fullName evidence="7">Probable iron uptake system component EfeM</fullName>
    </submittedName>
</protein>
<gene>
    <name evidence="7" type="primary">efeM</name>
    <name evidence="7" type="ORF">NCTC11012_02380</name>
</gene>
<dbReference type="NCBIfam" id="NF041757">
    <property type="entry name" value="EfeO"/>
    <property type="match status" value="1"/>
</dbReference>
<evidence type="ECO:0000256" key="5">
    <source>
        <dbReference type="SAM" id="SignalP"/>
    </source>
</evidence>
<dbReference type="PANTHER" id="PTHR39192">
    <property type="entry name" value="IRON UPTAKE SYSTEM COMPONENT EFEO"/>
    <property type="match status" value="1"/>
</dbReference>
<dbReference type="EMBL" id="UGQF01000001">
    <property type="protein sequence ID" value="STZ04113.1"/>
    <property type="molecule type" value="Genomic_DNA"/>
</dbReference>
<name>A0A378QXE0_9GAMM</name>
<dbReference type="Gene3D" id="1.20.1420.20">
    <property type="entry name" value="M75 peptidase, HXXE motif"/>
    <property type="match status" value="1"/>
</dbReference>
<dbReference type="GO" id="GO:0030313">
    <property type="term" value="C:cell envelope"/>
    <property type="evidence" value="ECO:0007669"/>
    <property type="project" value="UniProtKB-SubCell"/>
</dbReference>
<dbReference type="PROSITE" id="PS51257">
    <property type="entry name" value="PROKAR_LIPOPROTEIN"/>
    <property type="match status" value="1"/>
</dbReference>
<evidence type="ECO:0000313" key="7">
    <source>
        <dbReference type="EMBL" id="STZ04113.1"/>
    </source>
</evidence>
<proteinExistence type="inferred from homology"/>
<evidence type="ECO:0000313" key="8">
    <source>
        <dbReference type="Proteomes" id="UP000254618"/>
    </source>
</evidence>
<feature type="region of interest" description="Disordered" evidence="4">
    <location>
        <begin position="21"/>
        <end position="58"/>
    </location>
</feature>
<dbReference type="InterPro" id="IPR053377">
    <property type="entry name" value="Iron_uptake_EfeM/EfeO"/>
</dbReference>
<reference evidence="7 8" key="1">
    <citation type="submission" date="2018-06" db="EMBL/GenBank/DDBJ databases">
        <authorList>
            <consortium name="Pathogen Informatics"/>
            <person name="Doyle S."/>
        </authorList>
    </citation>
    <scope>NUCLEOTIDE SEQUENCE [LARGE SCALE GENOMIC DNA]</scope>
    <source>
        <strain evidence="7 8">NCTC11012</strain>
    </source>
</reference>
<sequence>MMLKPLLLALTATLALTACQKPAEPEAEQPAQTTDTKAEQPAEPVKTEQATESAQMDLSAETAEYKQWIEGQIDNLLADTEKFVAFLKEGKLDEAKAIYPSVRMYFERSEPIAESFGDLDPRIDNREADLEQGEKWTGFHAIEKILWTQNTTKGTEELADQLIADIKELRAKIPTAEVTSELMIQGSVDLLNEVSTTKITGEEEIFSKTDLYDFKANIEGAEKIFEILKPKLTAKNPELVKTLEERFKAVNDLLDKYKVGDKDYKPYTDLTPENTKELAEAVNKLGEPLGQMGIVME</sequence>
<evidence type="ECO:0000256" key="1">
    <source>
        <dbReference type="ARBA" id="ARBA00004196"/>
    </source>
</evidence>
<organism evidence="7 8">
    <name type="scientific">Moraxella equi</name>
    <dbReference type="NCBI Taxonomy" id="60442"/>
    <lineage>
        <taxon>Bacteria</taxon>
        <taxon>Pseudomonadati</taxon>
        <taxon>Pseudomonadota</taxon>
        <taxon>Gammaproteobacteria</taxon>
        <taxon>Moraxellales</taxon>
        <taxon>Moraxellaceae</taxon>
        <taxon>Moraxella</taxon>
    </lineage>
</organism>
<feature type="domain" description="Imelysin-like" evidence="6">
    <location>
        <begin position="62"/>
        <end position="291"/>
    </location>
</feature>